<comment type="caution">
    <text evidence="1">The sequence shown here is derived from an EMBL/GenBank/DDBJ whole genome shotgun (WGS) entry which is preliminary data.</text>
</comment>
<proteinExistence type="predicted"/>
<name>A0ABQ5CF61_9ASTR</name>
<evidence type="ECO:0000313" key="2">
    <source>
        <dbReference type="Proteomes" id="UP001151760"/>
    </source>
</evidence>
<dbReference type="Proteomes" id="UP001151760">
    <property type="component" value="Unassembled WGS sequence"/>
</dbReference>
<keyword evidence="2" id="KW-1185">Reference proteome</keyword>
<sequence length="325" mass="37399">MDFSIDINLIQFYNALNINDQDSLNSAAGGNFWDKMPRECLKIIESKSKVRQTRAKAVVAKVGKAFTSDLTPTCMTLELRIDQFLKPNGNCKRHLVNVGVFHFSSRLVNGSEAITYYLESTSRSRPITLHRRQTQDDINEWLVRNTLKKFLKSILECEPTTSHSVQRNFSPRSPKLSLKSVKLITANSLLMNLLRLIKDASPFEYAFLAGRQHSCTSLLLKRWMLRNKSSSHNGAKIPHASSRLENFLTFRVSTRYLIPKDFLMEETMTSGPNIKESKSEIHDVIKKEVKYFLELDCSYLYPTVLVSRFLCTKEGRKTWFVNEET</sequence>
<organism evidence="1 2">
    <name type="scientific">Tanacetum coccineum</name>
    <dbReference type="NCBI Taxonomy" id="301880"/>
    <lineage>
        <taxon>Eukaryota</taxon>
        <taxon>Viridiplantae</taxon>
        <taxon>Streptophyta</taxon>
        <taxon>Embryophyta</taxon>
        <taxon>Tracheophyta</taxon>
        <taxon>Spermatophyta</taxon>
        <taxon>Magnoliopsida</taxon>
        <taxon>eudicotyledons</taxon>
        <taxon>Gunneridae</taxon>
        <taxon>Pentapetalae</taxon>
        <taxon>asterids</taxon>
        <taxon>campanulids</taxon>
        <taxon>Asterales</taxon>
        <taxon>Asteraceae</taxon>
        <taxon>Asteroideae</taxon>
        <taxon>Anthemideae</taxon>
        <taxon>Anthemidinae</taxon>
        <taxon>Tanacetum</taxon>
    </lineage>
</organism>
<reference evidence="1" key="1">
    <citation type="journal article" date="2022" name="Int. J. Mol. Sci.">
        <title>Draft Genome of Tanacetum Coccineum: Genomic Comparison of Closely Related Tanacetum-Family Plants.</title>
        <authorList>
            <person name="Yamashiro T."/>
            <person name="Shiraishi A."/>
            <person name="Nakayama K."/>
            <person name="Satake H."/>
        </authorList>
    </citation>
    <scope>NUCLEOTIDE SEQUENCE</scope>
</reference>
<evidence type="ECO:0000313" key="1">
    <source>
        <dbReference type="EMBL" id="GJT25695.1"/>
    </source>
</evidence>
<accession>A0ABQ5CF61</accession>
<protein>
    <recommendedName>
        <fullName evidence="3">DNA-directed DNA polymerase</fullName>
    </recommendedName>
</protein>
<dbReference type="EMBL" id="BQNB010014232">
    <property type="protein sequence ID" value="GJT25695.1"/>
    <property type="molecule type" value="Genomic_DNA"/>
</dbReference>
<reference evidence="1" key="2">
    <citation type="submission" date="2022-01" db="EMBL/GenBank/DDBJ databases">
        <authorList>
            <person name="Yamashiro T."/>
            <person name="Shiraishi A."/>
            <person name="Satake H."/>
            <person name="Nakayama K."/>
        </authorList>
    </citation>
    <scope>NUCLEOTIDE SEQUENCE</scope>
</reference>
<gene>
    <name evidence="1" type="ORF">Tco_0895632</name>
</gene>
<evidence type="ECO:0008006" key="3">
    <source>
        <dbReference type="Google" id="ProtNLM"/>
    </source>
</evidence>